<dbReference type="EMBL" id="CARXXK010000002">
    <property type="protein sequence ID" value="CAI6359928.1"/>
    <property type="molecule type" value="Genomic_DNA"/>
</dbReference>
<evidence type="ECO:0000313" key="1">
    <source>
        <dbReference type="EMBL" id="CAI6359928.1"/>
    </source>
</evidence>
<comment type="caution">
    <text evidence="1">The sequence shown here is derived from an EMBL/GenBank/DDBJ whole genome shotgun (WGS) entry which is preliminary data.</text>
</comment>
<name>A0AAV0WVS6_9HEMI</name>
<evidence type="ECO:0008006" key="3">
    <source>
        <dbReference type="Google" id="ProtNLM"/>
    </source>
</evidence>
<protein>
    <recommendedName>
        <fullName evidence="3">Transposase</fullName>
    </recommendedName>
</protein>
<reference evidence="1 2" key="1">
    <citation type="submission" date="2023-01" db="EMBL/GenBank/DDBJ databases">
        <authorList>
            <person name="Whitehead M."/>
        </authorList>
    </citation>
    <scope>NUCLEOTIDE SEQUENCE [LARGE SCALE GENOMIC DNA]</scope>
</reference>
<organism evidence="1 2">
    <name type="scientific">Macrosiphum euphorbiae</name>
    <name type="common">potato aphid</name>
    <dbReference type="NCBI Taxonomy" id="13131"/>
    <lineage>
        <taxon>Eukaryota</taxon>
        <taxon>Metazoa</taxon>
        <taxon>Ecdysozoa</taxon>
        <taxon>Arthropoda</taxon>
        <taxon>Hexapoda</taxon>
        <taxon>Insecta</taxon>
        <taxon>Pterygota</taxon>
        <taxon>Neoptera</taxon>
        <taxon>Paraneoptera</taxon>
        <taxon>Hemiptera</taxon>
        <taxon>Sternorrhyncha</taxon>
        <taxon>Aphidomorpha</taxon>
        <taxon>Aphidoidea</taxon>
        <taxon>Aphididae</taxon>
        <taxon>Macrosiphini</taxon>
        <taxon>Macrosiphum</taxon>
    </lineage>
</organism>
<dbReference type="AlphaFoldDB" id="A0AAV0WVS6"/>
<dbReference type="Proteomes" id="UP001160148">
    <property type="component" value="Unassembled WGS sequence"/>
</dbReference>
<sequence>MSRHPKLSTRTSEHVTAASSCISEKDIRKWFNDIHQYLKEENLCDILNDPSRIFNGDETGFSLCPKTKTVLAPKGSKDVYEVAVGNSKDNLTVMFIFSAAGVMSHPVVVSTIKVYLKIL</sequence>
<proteinExistence type="predicted"/>
<gene>
    <name evidence="1" type="ORF">MEUPH1_LOCUS15287</name>
</gene>
<evidence type="ECO:0000313" key="2">
    <source>
        <dbReference type="Proteomes" id="UP001160148"/>
    </source>
</evidence>
<keyword evidence="2" id="KW-1185">Reference proteome</keyword>
<accession>A0AAV0WVS6</accession>